<dbReference type="Proteomes" id="UP000030706">
    <property type="component" value="Unassembled WGS sequence"/>
</dbReference>
<dbReference type="OrthoDB" id="6359816at2759"/>
<reference evidence="3 4" key="1">
    <citation type="journal article" date="2014" name="BMC Genomics">
        <title>Genome sequencing of four Aureobasidium pullulans varieties: biotechnological potential, stress tolerance, and description of new species.</title>
        <authorList>
            <person name="Gostin Ar C."/>
            <person name="Ohm R.A."/>
            <person name="Kogej T."/>
            <person name="Sonjak S."/>
            <person name="Turk M."/>
            <person name="Zajc J."/>
            <person name="Zalar P."/>
            <person name="Grube M."/>
            <person name="Sun H."/>
            <person name="Han J."/>
            <person name="Sharma A."/>
            <person name="Chiniquy J."/>
            <person name="Ngan C.Y."/>
            <person name="Lipzen A."/>
            <person name="Barry K."/>
            <person name="Grigoriev I.V."/>
            <person name="Gunde-Cimerman N."/>
        </authorList>
    </citation>
    <scope>NUCLEOTIDE SEQUENCE [LARGE SCALE GENOMIC DNA]</scope>
    <source>
        <strain evidence="3 4">EXF-150</strain>
    </source>
</reference>
<dbReference type="CDD" id="cd18186">
    <property type="entry name" value="BTB_POZ_ZBTB_KLHL-like"/>
    <property type="match status" value="1"/>
</dbReference>
<dbReference type="PANTHER" id="PTHR47843:SF5">
    <property type="entry name" value="BTB_POZ DOMAIN PROTEIN"/>
    <property type="match status" value="1"/>
</dbReference>
<dbReference type="STRING" id="1043002.A0A074Y5R2"/>
<gene>
    <name evidence="3" type="ORF">M438DRAFT_337272</name>
</gene>
<dbReference type="HOGENOM" id="CLU_057752_5_2_1"/>
<name>A0A074Y5R2_AURPU</name>
<dbReference type="Pfam" id="PF00651">
    <property type="entry name" value="BTB"/>
    <property type="match status" value="1"/>
</dbReference>
<dbReference type="SMART" id="SM00225">
    <property type="entry name" value="BTB"/>
    <property type="match status" value="1"/>
</dbReference>
<feature type="region of interest" description="Disordered" evidence="1">
    <location>
        <begin position="146"/>
        <end position="196"/>
    </location>
</feature>
<dbReference type="PROSITE" id="PS50097">
    <property type="entry name" value="BTB"/>
    <property type="match status" value="1"/>
</dbReference>
<evidence type="ECO:0000259" key="2">
    <source>
        <dbReference type="PROSITE" id="PS50097"/>
    </source>
</evidence>
<proteinExistence type="predicted"/>
<dbReference type="SUPFAM" id="SSF54695">
    <property type="entry name" value="POZ domain"/>
    <property type="match status" value="1"/>
</dbReference>
<dbReference type="AlphaFoldDB" id="A0A074Y5R2"/>
<dbReference type="GeneID" id="40746282"/>
<dbReference type="InterPro" id="IPR011333">
    <property type="entry name" value="SKP1/BTB/POZ_sf"/>
</dbReference>
<sequence length="301" mass="33460">MESPRKELMSALSTLHLGGKYSDLTVKCNSREYNVHRAILCSRSGFFDGACSNQFREAKTGLIDLSEEDEEAVEHMIHYFYHLDYLTPEDEDEPASPVFRHRAQEALRQRPQKLDLSHIVDPLFAQAAACAPPTPITPTEGADLLSQARHDSSVDRSPRAMSPKGKIGLRGASAGSASGSGSECDSDEDDDCEYETDDSNLLTHTRVYALAEKYDIPALKALAKSKFEMAMACYYDSPEFADAIEEVYCSTIDNDRGLRDVVIQAFRNHPQLASTQDVFGVIKRTPTLAFELWKTERGIPV</sequence>
<keyword evidence="4" id="KW-1185">Reference proteome</keyword>
<feature type="compositionally biased region" description="Low complexity" evidence="1">
    <location>
        <begin position="171"/>
        <end position="183"/>
    </location>
</feature>
<evidence type="ECO:0000313" key="4">
    <source>
        <dbReference type="Proteomes" id="UP000030706"/>
    </source>
</evidence>
<dbReference type="EMBL" id="KL584988">
    <property type="protein sequence ID" value="KEQ82236.1"/>
    <property type="molecule type" value="Genomic_DNA"/>
</dbReference>
<feature type="compositionally biased region" description="Acidic residues" evidence="1">
    <location>
        <begin position="184"/>
        <end position="196"/>
    </location>
</feature>
<feature type="domain" description="BTB" evidence="2">
    <location>
        <begin position="22"/>
        <end position="89"/>
    </location>
</feature>
<protein>
    <recommendedName>
        <fullName evidence="2">BTB domain-containing protein</fullName>
    </recommendedName>
</protein>
<accession>A0A074Y5R2</accession>
<evidence type="ECO:0000256" key="1">
    <source>
        <dbReference type="SAM" id="MobiDB-lite"/>
    </source>
</evidence>
<dbReference type="Gene3D" id="3.30.710.10">
    <property type="entry name" value="Potassium Channel Kv1.1, Chain A"/>
    <property type="match status" value="1"/>
</dbReference>
<dbReference type="RefSeq" id="XP_029758423.1">
    <property type="nucleotide sequence ID" value="XM_029903976.1"/>
</dbReference>
<dbReference type="InterPro" id="IPR000210">
    <property type="entry name" value="BTB/POZ_dom"/>
</dbReference>
<feature type="compositionally biased region" description="Basic and acidic residues" evidence="1">
    <location>
        <begin position="148"/>
        <end position="158"/>
    </location>
</feature>
<organism evidence="3 4">
    <name type="scientific">Aureobasidium pullulans EXF-150</name>
    <dbReference type="NCBI Taxonomy" id="1043002"/>
    <lineage>
        <taxon>Eukaryota</taxon>
        <taxon>Fungi</taxon>
        <taxon>Dikarya</taxon>
        <taxon>Ascomycota</taxon>
        <taxon>Pezizomycotina</taxon>
        <taxon>Dothideomycetes</taxon>
        <taxon>Dothideomycetidae</taxon>
        <taxon>Dothideales</taxon>
        <taxon>Saccotheciaceae</taxon>
        <taxon>Aureobasidium</taxon>
    </lineage>
</organism>
<dbReference type="PANTHER" id="PTHR47843">
    <property type="entry name" value="BTB DOMAIN-CONTAINING PROTEIN-RELATED"/>
    <property type="match status" value="1"/>
</dbReference>
<evidence type="ECO:0000313" key="3">
    <source>
        <dbReference type="EMBL" id="KEQ82236.1"/>
    </source>
</evidence>